<dbReference type="SMART" id="SM00906">
    <property type="entry name" value="Fungal_trans"/>
    <property type="match status" value="1"/>
</dbReference>
<dbReference type="InterPro" id="IPR051615">
    <property type="entry name" value="Transcr_Regulatory_Elem"/>
</dbReference>
<keyword evidence="3" id="KW-0805">Transcription regulation</keyword>
<protein>
    <recommendedName>
        <fullName evidence="8">Xylanolytic transcriptional activator regulatory domain-containing protein</fullName>
    </recommendedName>
</protein>
<evidence type="ECO:0000256" key="3">
    <source>
        <dbReference type="ARBA" id="ARBA00023015"/>
    </source>
</evidence>
<feature type="domain" description="Xylanolytic transcriptional activator regulatory" evidence="8">
    <location>
        <begin position="232"/>
        <end position="311"/>
    </location>
</feature>
<dbReference type="RefSeq" id="XP_033601924.1">
    <property type="nucleotide sequence ID" value="XM_033745341.1"/>
</dbReference>
<keyword evidence="1" id="KW-0479">Metal-binding</keyword>
<keyword evidence="2" id="KW-0862">Zinc</keyword>
<feature type="compositionally biased region" description="Polar residues" evidence="7">
    <location>
        <begin position="547"/>
        <end position="566"/>
    </location>
</feature>
<evidence type="ECO:0000256" key="2">
    <source>
        <dbReference type="ARBA" id="ARBA00022833"/>
    </source>
</evidence>
<dbReference type="PANTHER" id="PTHR31313">
    <property type="entry name" value="TY1 ENHANCER ACTIVATOR"/>
    <property type="match status" value="1"/>
</dbReference>
<reference evidence="9" key="1">
    <citation type="journal article" date="2020" name="Stud. Mycol.">
        <title>101 Dothideomycetes genomes: a test case for predicting lifestyles and emergence of pathogens.</title>
        <authorList>
            <person name="Haridas S."/>
            <person name="Albert R."/>
            <person name="Binder M."/>
            <person name="Bloem J."/>
            <person name="Labutti K."/>
            <person name="Salamov A."/>
            <person name="Andreopoulos B."/>
            <person name="Baker S."/>
            <person name="Barry K."/>
            <person name="Bills G."/>
            <person name="Bluhm B."/>
            <person name="Cannon C."/>
            <person name="Castanera R."/>
            <person name="Culley D."/>
            <person name="Daum C."/>
            <person name="Ezra D."/>
            <person name="Gonzalez J."/>
            <person name="Henrissat B."/>
            <person name="Kuo A."/>
            <person name="Liang C."/>
            <person name="Lipzen A."/>
            <person name="Lutzoni F."/>
            <person name="Magnuson J."/>
            <person name="Mondo S."/>
            <person name="Nolan M."/>
            <person name="Ohm R."/>
            <person name="Pangilinan J."/>
            <person name="Park H.-J."/>
            <person name="Ramirez L."/>
            <person name="Alfaro M."/>
            <person name="Sun H."/>
            <person name="Tritt A."/>
            <person name="Yoshinaga Y."/>
            <person name="Zwiers L.-H."/>
            <person name="Turgeon B."/>
            <person name="Goodwin S."/>
            <person name="Spatafora J."/>
            <person name="Crous P."/>
            <person name="Grigoriev I."/>
        </authorList>
    </citation>
    <scope>NUCLEOTIDE SEQUENCE</scope>
    <source>
        <strain evidence="9">CBS 121739</strain>
    </source>
</reference>
<dbReference type="Pfam" id="PF04082">
    <property type="entry name" value="Fungal_trans"/>
    <property type="match status" value="1"/>
</dbReference>
<keyword evidence="10" id="KW-1185">Reference proteome</keyword>
<evidence type="ECO:0000256" key="7">
    <source>
        <dbReference type="SAM" id="MobiDB-lite"/>
    </source>
</evidence>
<evidence type="ECO:0000256" key="4">
    <source>
        <dbReference type="ARBA" id="ARBA00023125"/>
    </source>
</evidence>
<dbReference type="GO" id="GO:0006351">
    <property type="term" value="P:DNA-templated transcription"/>
    <property type="evidence" value="ECO:0007669"/>
    <property type="project" value="InterPro"/>
</dbReference>
<feature type="compositionally biased region" description="Polar residues" evidence="7">
    <location>
        <begin position="598"/>
        <end position="609"/>
    </location>
</feature>
<dbReference type="GeneID" id="54486395"/>
<evidence type="ECO:0000259" key="8">
    <source>
        <dbReference type="SMART" id="SM00906"/>
    </source>
</evidence>
<dbReference type="GO" id="GO:0003677">
    <property type="term" value="F:DNA binding"/>
    <property type="evidence" value="ECO:0007669"/>
    <property type="project" value="UniProtKB-KW"/>
</dbReference>
<feature type="compositionally biased region" description="Low complexity" evidence="7">
    <location>
        <begin position="770"/>
        <end position="794"/>
    </location>
</feature>
<evidence type="ECO:0000313" key="9">
    <source>
        <dbReference type="EMBL" id="KAF2759473.1"/>
    </source>
</evidence>
<organism evidence="9 10">
    <name type="scientific">Pseudovirgaria hyperparasitica</name>
    <dbReference type="NCBI Taxonomy" id="470096"/>
    <lineage>
        <taxon>Eukaryota</taxon>
        <taxon>Fungi</taxon>
        <taxon>Dikarya</taxon>
        <taxon>Ascomycota</taxon>
        <taxon>Pezizomycotina</taxon>
        <taxon>Dothideomycetes</taxon>
        <taxon>Dothideomycetes incertae sedis</taxon>
        <taxon>Acrospermales</taxon>
        <taxon>Acrospermaceae</taxon>
        <taxon>Pseudovirgaria</taxon>
    </lineage>
</organism>
<feature type="compositionally biased region" description="Polar residues" evidence="7">
    <location>
        <begin position="634"/>
        <end position="657"/>
    </location>
</feature>
<dbReference type="AlphaFoldDB" id="A0A6A6W9X0"/>
<evidence type="ECO:0000256" key="5">
    <source>
        <dbReference type="ARBA" id="ARBA00023163"/>
    </source>
</evidence>
<gene>
    <name evidence="9" type="ORF">EJ05DRAFT_484425</name>
</gene>
<sequence length="818" mass="91441">MSKETSSTTTAELLLEKLRSLPEHETQALVHQIREGDDMDALAASLRNNVSIRSSRSRDSEPQEGDLSSYMAATTFLNGGVSRVFGSTSGMGQVKEPDSETGYRSNVVASYDTWTNVTKDGDFVRHLLQTYFEIWNPYYNFIPQKPFWDSFNVGSTKYCSPLLVNAVCALACHASDLPGARTVPSDHRTSGDHFFVEARRILFDDETPCITSVQALSIMALREPAAGRDSSGYMYAGRCLRMSLELGLHLRYAGPDKLDPVEEEVRNVTFWACFCFETAWTLCVGRTSQLPRAAITSLKPVPKEPLHSDPRGSLPSPTPSITGKDATTDSTESRHILYHLSTLSELANDNVFTFYAPQERFTSRKLLDCFYKYESWYRGLPKAFRVDQKAQSPPSRAVLELSAWYQACLIMLFRPLIKVSLTNSDVVPRDVCLNAANEITRLMRIYRNSYGFRRVNTILSHINLSCSMIHLINIQYEDSKLCLIQDMKNLEDMSESAYFAARAFRTICALAEQWKAKIPPEVLQNSKLVPSDGAIFSPVPNGPFIESSHTSKSTAGGQSTPDSQAGTEPRLHPHSIPVQHPPMPQQPQAATHPPVNQPIASMSDLPNMTAQMHFQPHFPFPAPADGKPVLASHPSVTSVTPSHRQQQPHMHDSTQANHPPVHPSSYKPSDASAAQQLFWSPFGGNTTPLLGNNINVSPMDLSNMLGNVDTWEQLGRDGFSLTEWNSQPQQQPQQTPRKDELAYGVQGVPLEAPSNAGGWAQHGHPHMHVQAQIQQQQQQQQQQQPYEHQQPQQHQQRHSANPRNDDAWEYTQWNHHIG</sequence>
<accession>A0A6A6W9X0</accession>
<feature type="region of interest" description="Disordered" evidence="7">
    <location>
        <begin position="749"/>
        <end position="806"/>
    </location>
</feature>
<evidence type="ECO:0000313" key="10">
    <source>
        <dbReference type="Proteomes" id="UP000799437"/>
    </source>
</evidence>
<feature type="region of interest" description="Disordered" evidence="7">
    <location>
        <begin position="540"/>
        <end position="671"/>
    </location>
</feature>
<dbReference type="CDD" id="cd12148">
    <property type="entry name" value="fungal_TF_MHR"/>
    <property type="match status" value="1"/>
</dbReference>
<keyword evidence="5" id="KW-0804">Transcription</keyword>
<keyword evidence="6" id="KW-0539">Nucleus</keyword>
<keyword evidence="4" id="KW-0238">DNA-binding</keyword>
<dbReference type="PANTHER" id="PTHR31313:SF81">
    <property type="entry name" value="TY1 ENHANCER ACTIVATOR"/>
    <property type="match status" value="1"/>
</dbReference>
<evidence type="ECO:0000256" key="6">
    <source>
        <dbReference type="ARBA" id="ARBA00023242"/>
    </source>
</evidence>
<evidence type="ECO:0000256" key="1">
    <source>
        <dbReference type="ARBA" id="ARBA00022723"/>
    </source>
</evidence>
<dbReference type="GO" id="GO:0008270">
    <property type="term" value="F:zinc ion binding"/>
    <property type="evidence" value="ECO:0007669"/>
    <property type="project" value="InterPro"/>
</dbReference>
<dbReference type="Proteomes" id="UP000799437">
    <property type="component" value="Unassembled WGS sequence"/>
</dbReference>
<dbReference type="OrthoDB" id="2162761at2759"/>
<feature type="compositionally biased region" description="Basic and acidic residues" evidence="7">
    <location>
        <begin position="301"/>
        <end position="310"/>
    </location>
</feature>
<dbReference type="InterPro" id="IPR007219">
    <property type="entry name" value="XnlR_reg_dom"/>
</dbReference>
<feature type="region of interest" description="Disordered" evidence="7">
    <location>
        <begin position="301"/>
        <end position="330"/>
    </location>
</feature>
<dbReference type="EMBL" id="ML996569">
    <property type="protein sequence ID" value="KAF2759473.1"/>
    <property type="molecule type" value="Genomic_DNA"/>
</dbReference>
<proteinExistence type="predicted"/>
<name>A0A6A6W9X0_9PEZI</name>